<gene>
    <name evidence="2" type="ORF">DH2020_020732</name>
</gene>
<feature type="compositionally biased region" description="Polar residues" evidence="1">
    <location>
        <begin position="255"/>
        <end position="264"/>
    </location>
</feature>
<name>A0ABR0WH32_REHGL</name>
<evidence type="ECO:0000256" key="1">
    <source>
        <dbReference type="SAM" id="MobiDB-lite"/>
    </source>
</evidence>
<protein>
    <recommendedName>
        <fullName evidence="4">Retrotransposon Copia-like N-terminal domain-containing protein</fullName>
    </recommendedName>
</protein>
<comment type="caution">
    <text evidence="2">The sequence shown here is derived from an EMBL/GenBank/DDBJ whole genome shotgun (WGS) entry which is preliminary data.</text>
</comment>
<dbReference type="Proteomes" id="UP001318860">
    <property type="component" value="Unassembled WGS sequence"/>
</dbReference>
<sequence>MAATGGTELGTNNEPIIQPQSQLVTVKLNESNYLVWKQQIWAAIRGYGLEGYLTGSCPMPDEFTPSASDKEAPKTNLSYLQWNRQDQLLASWLLSSLSKSILITTVGLNTSKEIWDCLKTTFANQNQAKVMQYRLHLQTLKKGNLQMKDYLNKIKSCCDLLGSAGEPVSQKDQVMYVLSGLGPEYNSVMVSATSRLEPWSLSELHALLLSFENRLETFENRSVIQDGSFSVNFTQNTGNRRGGGNHTSRGRGYYHNNNGSNSRDSSFNANNRGRGRFGGARGRGGRFGGNRSRCQICHYNNHTAERCFYRADLNFTPNSGPHSGTQQQQHNYQQQSTFGHSNVNVATNNTPVVSPHQHTSVDSSSSNTPHSSTNSASPISLEEGGQLYVHLPIQANDQTNSISTNEPFQSVPNDVAGIIRWWSSPPDFIVEALTDRRLCR</sequence>
<feature type="compositionally biased region" description="Gly residues" evidence="1">
    <location>
        <begin position="276"/>
        <end position="285"/>
    </location>
</feature>
<accession>A0ABR0WH32</accession>
<proteinExistence type="predicted"/>
<feature type="region of interest" description="Disordered" evidence="1">
    <location>
        <begin position="231"/>
        <end position="285"/>
    </location>
</feature>
<evidence type="ECO:0000313" key="2">
    <source>
        <dbReference type="EMBL" id="KAK6146863.1"/>
    </source>
</evidence>
<dbReference type="PANTHER" id="PTHR47481:SF31">
    <property type="entry name" value="OS01G0873500 PROTEIN"/>
    <property type="match status" value="1"/>
</dbReference>
<dbReference type="Pfam" id="PF14223">
    <property type="entry name" value="Retrotran_gag_2"/>
    <property type="match status" value="1"/>
</dbReference>
<organism evidence="2 3">
    <name type="scientific">Rehmannia glutinosa</name>
    <name type="common">Chinese foxglove</name>
    <dbReference type="NCBI Taxonomy" id="99300"/>
    <lineage>
        <taxon>Eukaryota</taxon>
        <taxon>Viridiplantae</taxon>
        <taxon>Streptophyta</taxon>
        <taxon>Embryophyta</taxon>
        <taxon>Tracheophyta</taxon>
        <taxon>Spermatophyta</taxon>
        <taxon>Magnoliopsida</taxon>
        <taxon>eudicotyledons</taxon>
        <taxon>Gunneridae</taxon>
        <taxon>Pentapetalae</taxon>
        <taxon>asterids</taxon>
        <taxon>lamiids</taxon>
        <taxon>Lamiales</taxon>
        <taxon>Orobanchaceae</taxon>
        <taxon>Rehmannieae</taxon>
        <taxon>Rehmannia</taxon>
    </lineage>
</organism>
<dbReference type="EMBL" id="JABTTQ020000011">
    <property type="protein sequence ID" value="KAK6146863.1"/>
    <property type="molecule type" value="Genomic_DNA"/>
</dbReference>
<dbReference type="PANTHER" id="PTHR47481">
    <property type="match status" value="1"/>
</dbReference>
<evidence type="ECO:0000313" key="3">
    <source>
        <dbReference type="Proteomes" id="UP001318860"/>
    </source>
</evidence>
<reference evidence="2 3" key="1">
    <citation type="journal article" date="2021" name="Comput. Struct. Biotechnol. J.">
        <title>De novo genome assembly of the potent medicinal plant Rehmannia glutinosa using nanopore technology.</title>
        <authorList>
            <person name="Ma L."/>
            <person name="Dong C."/>
            <person name="Song C."/>
            <person name="Wang X."/>
            <person name="Zheng X."/>
            <person name="Niu Y."/>
            <person name="Chen S."/>
            <person name="Feng W."/>
        </authorList>
    </citation>
    <scope>NUCLEOTIDE SEQUENCE [LARGE SCALE GENOMIC DNA]</scope>
    <source>
        <strain evidence="2">DH-2019</strain>
    </source>
</reference>
<keyword evidence="3" id="KW-1185">Reference proteome</keyword>
<evidence type="ECO:0008006" key="4">
    <source>
        <dbReference type="Google" id="ProtNLM"/>
    </source>
</evidence>
<feature type="compositionally biased region" description="Low complexity" evidence="1">
    <location>
        <begin position="341"/>
        <end position="378"/>
    </location>
</feature>
<feature type="region of interest" description="Disordered" evidence="1">
    <location>
        <begin position="341"/>
        <end position="379"/>
    </location>
</feature>